<accession>A0A7I8W6V4</accession>
<dbReference type="GO" id="GO:0006888">
    <property type="term" value="P:endoplasmic reticulum to Golgi vesicle-mediated transport"/>
    <property type="evidence" value="ECO:0007669"/>
    <property type="project" value="TreeGrafter"/>
</dbReference>
<proteinExistence type="predicted"/>
<gene>
    <name evidence="13" type="ORF">DGYR_LOCUS11843</name>
</gene>
<dbReference type="SUPFAM" id="SSF50978">
    <property type="entry name" value="WD40 repeat-like"/>
    <property type="match status" value="1"/>
</dbReference>
<evidence type="ECO:0000256" key="10">
    <source>
        <dbReference type="ARBA" id="ARBA00023136"/>
    </source>
</evidence>
<dbReference type="GO" id="GO:0015031">
    <property type="term" value="P:protein transport"/>
    <property type="evidence" value="ECO:0007669"/>
    <property type="project" value="UniProtKB-KW"/>
</dbReference>
<keyword evidence="9 12" id="KW-1133">Transmembrane helix</keyword>
<dbReference type="InterPro" id="IPR015943">
    <property type="entry name" value="WD40/YVTN_repeat-like_dom_sf"/>
</dbReference>
<dbReference type="PANTHER" id="PTHR23284:SF0">
    <property type="entry name" value="PROLACTIN REGULATORY ELEMENT-BINDING PROTEIN"/>
    <property type="match status" value="1"/>
</dbReference>
<comment type="subcellular location">
    <subcellularLocation>
        <location evidence="1">Endoplasmic reticulum membrane</location>
        <topology evidence="1">Single-pass membrane protein</topology>
    </subcellularLocation>
</comment>
<dbReference type="Gene3D" id="2.130.10.10">
    <property type="entry name" value="YVTN repeat-like/Quinoprotein amine dehydrogenase"/>
    <property type="match status" value="1"/>
</dbReference>
<dbReference type="GO" id="GO:0003400">
    <property type="term" value="P:regulation of COPII vesicle coating"/>
    <property type="evidence" value="ECO:0007669"/>
    <property type="project" value="TreeGrafter"/>
</dbReference>
<evidence type="ECO:0000256" key="5">
    <source>
        <dbReference type="ARBA" id="ARBA00022737"/>
    </source>
</evidence>
<keyword evidence="8" id="KW-0653">Protein transport</keyword>
<dbReference type="PANTHER" id="PTHR23284">
    <property type="entry name" value="PROLACTIN REGULATORY ELEMENT BINDING PROTEIN"/>
    <property type="match status" value="1"/>
</dbReference>
<evidence type="ECO:0000313" key="13">
    <source>
        <dbReference type="EMBL" id="CAD5124273.1"/>
    </source>
</evidence>
<evidence type="ECO:0000256" key="9">
    <source>
        <dbReference type="ARBA" id="ARBA00022989"/>
    </source>
</evidence>
<evidence type="ECO:0000256" key="4">
    <source>
        <dbReference type="ARBA" id="ARBA00022692"/>
    </source>
</evidence>
<feature type="repeat" description="WD" evidence="11">
    <location>
        <begin position="144"/>
        <end position="176"/>
    </location>
</feature>
<dbReference type="GO" id="GO:0005085">
    <property type="term" value="F:guanyl-nucleotide exchange factor activity"/>
    <property type="evidence" value="ECO:0007669"/>
    <property type="project" value="InterPro"/>
</dbReference>
<keyword evidence="5" id="KW-0677">Repeat</keyword>
<evidence type="ECO:0000256" key="1">
    <source>
        <dbReference type="ARBA" id="ARBA00004389"/>
    </source>
</evidence>
<dbReference type="InterPro" id="IPR001680">
    <property type="entry name" value="WD40_rpt"/>
</dbReference>
<evidence type="ECO:0000256" key="6">
    <source>
        <dbReference type="ARBA" id="ARBA00022824"/>
    </source>
</evidence>
<dbReference type="EMBL" id="CAJFCJ010000020">
    <property type="protein sequence ID" value="CAD5124273.1"/>
    <property type="molecule type" value="Genomic_DNA"/>
</dbReference>
<reference evidence="13 14" key="1">
    <citation type="submission" date="2020-08" db="EMBL/GenBank/DDBJ databases">
        <authorList>
            <person name="Hejnol A."/>
        </authorList>
    </citation>
    <scope>NUCLEOTIDE SEQUENCE [LARGE SCALE GENOMIC DNA]</scope>
</reference>
<dbReference type="InterPro" id="IPR036322">
    <property type="entry name" value="WD40_repeat_dom_sf"/>
</dbReference>
<sequence length="408" mass="45758">MASLCLSETNFPIYSVKRFHERYFMVAGGGGHAKTGVPNAFEIFEIKNESGKLDAQSIHKEPLDGAVMNSAVCVDNKNFICALGLDENCLLYELKLKIVAPKNGENTGNLRQRKSNLTTSKSYKEASKKITFDVKKTHSFKTDMHGDDPFQKCVCFNSDNSLILTGGADGYLRVWKNSSKIEMLYEVKAHSKEIEDISVHKSGHQIATVSKDGKCYLWRTENGSKIADLEVSGKDNTMYLFKHCRFASVIDKPNQHHLFTSHVPLRRTKKPANCFLTKWDLGKNQPLKCTETNNELISAFCISEDGSYIGIGTIPGSVSIYIAFSLQLLYNIKECHGIFVTDVEFLSSSDTTKRITNNDDFTLLTVSADHKIMCHQVTPRRTISAIWILLLVFALIYGVFYLIAYLGL</sequence>
<evidence type="ECO:0000313" key="14">
    <source>
        <dbReference type="Proteomes" id="UP000549394"/>
    </source>
</evidence>
<keyword evidence="4 12" id="KW-0812">Transmembrane</keyword>
<keyword evidence="14" id="KW-1185">Reference proteome</keyword>
<organism evidence="13 14">
    <name type="scientific">Dimorphilus gyrociliatus</name>
    <dbReference type="NCBI Taxonomy" id="2664684"/>
    <lineage>
        <taxon>Eukaryota</taxon>
        <taxon>Metazoa</taxon>
        <taxon>Spiralia</taxon>
        <taxon>Lophotrochozoa</taxon>
        <taxon>Annelida</taxon>
        <taxon>Polychaeta</taxon>
        <taxon>Polychaeta incertae sedis</taxon>
        <taxon>Dinophilidae</taxon>
        <taxon>Dimorphilus</taxon>
    </lineage>
</organism>
<keyword evidence="7" id="KW-0931">ER-Golgi transport</keyword>
<dbReference type="PROSITE" id="PS50082">
    <property type="entry name" value="WD_REPEATS_2"/>
    <property type="match status" value="2"/>
</dbReference>
<keyword evidence="2" id="KW-0813">Transport</keyword>
<evidence type="ECO:0000256" key="8">
    <source>
        <dbReference type="ARBA" id="ARBA00022927"/>
    </source>
</evidence>
<feature type="transmembrane region" description="Helical" evidence="12">
    <location>
        <begin position="385"/>
        <end position="406"/>
    </location>
</feature>
<dbReference type="InterPro" id="IPR045260">
    <property type="entry name" value="Sec12-like"/>
</dbReference>
<dbReference type="AlphaFoldDB" id="A0A7I8W6V4"/>
<evidence type="ECO:0000256" key="2">
    <source>
        <dbReference type="ARBA" id="ARBA00022448"/>
    </source>
</evidence>
<dbReference type="Proteomes" id="UP000549394">
    <property type="component" value="Unassembled WGS sequence"/>
</dbReference>
<keyword evidence="10 12" id="KW-0472">Membrane</keyword>
<keyword evidence="6" id="KW-0256">Endoplasmic reticulum</keyword>
<evidence type="ECO:0000256" key="7">
    <source>
        <dbReference type="ARBA" id="ARBA00022892"/>
    </source>
</evidence>
<dbReference type="GO" id="GO:0005789">
    <property type="term" value="C:endoplasmic reticulum membrane"/>
    <property type="evidence" value="ECO:0007669"/>
    <property type="project" value="UniProtKB-SubCell"/>
</dbReference>
<evidence type="ECO:0000256" key="11">
    <source>
        <dbReference type="PROSITE-ProRule" id="PRU00221"/>
    </source>
</evidence>
<evidence type="ECO:0000256" key="12">
    <source>
        <dbReference type="SAM" id="Phobius"/>
    </source>
</evidence>
<name>A0A7I8W6V4_9ANNE</name>
<dbReference type="OrthoDB" id="2013972at2759"/>
<dbReference type="SMART" id="SM00320">
    <property type="entry name" value="WD40"/>
    <property type="match status" value="4"/>
</dbReference>
<keyword evidence="3 11" id="KW-0853">WD repeat</keyword>
<comment type="caution">
    <text evidence="13">The sequence shown here is derived from an EMBL/GenBank/DDBJ whole genome shotgun (WGS) entry which is preliminary data.</text>
</comment>
<dbReference type="Pfam" id="PF00400">
    <property type="entry name" value="WD40"/>
    <property type="match status" value="2"/>
</dbReference>
<evidence type="ECO:0000256" key="3">
    <source>
        <dbReference type="ARBA" id="ARBA00022574"/>
    </source>
</evidence>
<feature type="repeat" description="WD" evidence="11">
    <location>
        <begin position="187"/>
        <end position="228"/>
    </location>
</feature>
<protein>
    <submittedName>
        <fullName evidence="13">DgyrCDS12565</fullName>
    </submittedName>
</protein>